<feature type="domain" description="Prephenate dehydratase" evidence="9">
    <location>
        <begin position="4"/>
        <end position="181"/>
    </location>
</feature>
<reference evidence="11 12" key="1">
    <citation type="submission" date="2018-06" db="EMBL/GenBank/DDBJ databases">
        <authorList>
            <consortium name="Pathogen Informatics"/>
            <person name="Doyle S."/>
        </authorList>
    </citation>
    <scope>NUCLEOTIDE SEQUENCE [LARGE SCALE GENOMIC DNA]</scope>
    <source>
        <strain evidence="11 12">NCTC11546</strain>
    </source>
</reference>
<dbReference type="InterPro" id="IPR002912">
    <property type="entry name" value="ACT_dom"/>
</dbReference>
<evidence type="ECO:0000259" key="9">
    <source>
        <dbReference type="PROSITE" id="PS51171"/>
    </source>
</evidence>
<comment type="catalytic activity">
    <reaction evidence="7">
        <text>prephenate + H(+) = 3-phenylpyruvate + CO2 + H2O</text>
        <dbReference type="Rhea" id="RHEA:21648"/>
        <dbReference type="ChEBI" id="CHEBI:15377"/>
        <dbReference type="ChEBI" id="CHEBI:15378"/>
        <dbReference type="ChEBI" id="CHEBI:16526"/>
        <dbReference type="ChEBI" id="CHEBI:18005"/>
        <dbReference type="ChEBI" id="CHEBI:29934"/>
        <dbReference type="EC" id="4.2.1.51"/>
    </reaction>
</comment>
<dbReference type="GO" id="GO:0005737">
    <property type="term" value="C:cytoplasm"/>
    <property type="evidence" value="ECO:0007669"/>
    <property type="project" value="TreeGrafter"/>
</dbReference>
<organism evidence="11 12">
    <name type="scientific">Capnocytophaga ochracea</name>
    <dbReference type="NCBI Taxonomy" id="1018"/>
    <lineage>
        <taxon>Bacteria</taxon>
        <taxon>Pseudomonadati</taxon>
        <taxon>Bacteroidota</taxon>
        <taxon>Flavobacteriia</taxon>
        <taxon>Flavobacteriales</taxon>
        <taxon>Flavobacteriaceae</taxon>
        <taxon>Capnocytophaga</taxon>
    </lineage>
</organism>
<evidence type="ECO:0000256" key="6">
    <source>
        <dbReference type="ARBA" id="ARBA00023239"/>
    </source>
</evidence>
<evidence type="ECO:0000313" key="11">
    <source>
        <dbReference type="EMBL" id="SQA78345.1"/>
    </source>
</evidence>
<dbReference type="Gene3D" id="3.30.70.260">
    <property type="match status" value="1"/>
</dbReference>
<evidence type="ECO:0000256" key="5">
    <source>
        <dbReference type="ARBA" id="ARBA00023222"/>
    </source>
</evidence>
<dbReference type="InterPro" id="IPR045865">
    <property type="entry name" value="ACT-like_dom_sf"/>
</dbReference>
<accession>A0A2X2RVG3</accession>
<evidence type="ECO:0000313" key="12">
    <source>
        <dbReference type="Proteomes" id="UP000249891"/>
    </source>
</evidence>
<keyword evidence="6" id="KW-0456">Lyase</keyword>
<dbReference type="RefSeq" id="WP_128091536.1">
    <property type="nucleotide sequence ID" value="NZ_UARG01000017.1"/>
</dbReference>
<dbReference type="GO" id="GO:0009094">
    <property type="term" value="P:L-phenylalanine biosynthetic process"/>
    <property type="evidence" value="ECO:0007669"/>
    <property type="project" value="UniProtKB-UniPathway"/>
</dbReference>
<dbReference type="PANTHER" id="PTHR21022">
    <property type="entry name" value="PREPHENATE DEHYDRATASE P PROTEIN"/>
    <property type="match status" value="1"/>
</dbReference>
<name>A0A2X2RVG3_CAPOC</name>
<evidence type="ECO:0000256" key="3">
    <source>
        <dbReference type="ARBA" id="ARBA00022605"/>
    </source>
</evidence>
<dbReference type="GO" id="GO:0004664">
    <property type="term" value="F:prephenate dehydratase activity"/>
    <property type="evidence" value="ECO:0007669"/>
    <property type="project" value="UniProtKB-EC"/>
</dbReference>
<dbReference type="UniPathway" id="UPA00121">
    <property type="reaction ID" value="UER00345"/>
</dbReference>
<dbReference type="CDD" id="cd04905">
    <property type="entry name" value="ACT_CM-PDT"/>
    <property type="match status" value="1"/>
</dbReference>
<evidence type="ECO:0000256" key="7">
    <source>
        <dbReference type="ARBA" id="ARBA00047848"/>
    </source>
</evidence>
<dbReference type="InterPro" id="IPR008242">
    <property type="entry name" value="Chor_mutase/pphenate_deHydtase"/>
</dbReference>
<gene>
    <name evidence="11" type="primary">pheA</name>
    <name evidence="11" type="ORF">NCTC11546_01575</name>
</gene>
<comment type="pathway">
    <text evidence="1">Amino-acid biosynthesis; L-phenylalanine biosynthesis; phenylpyruvate from prephenate: step 1/1.</text>
</comment>
<evidence type="ECO:0000256" key="2">
    <source>
        <dbReference type="ARBA" id="ARBA00013147"/>
    </source>
</evidence>
<proteinExistence type="predicted"/>
<dbReference type="PROSITE" id="PS51671">
    <property type="entry name" value="ACT"/>
    <property type="match status" value="1"/>
</dbReference>
<dbReference type="PIRSF" id="PIRSF001500">
    <property type="entry name" value="Chor_mut_pdt_Ppr"/>
    <property type="match status" value="1"/>
</dbReference>
<feature type="domain" description="ACT" evidence="10">
    <location>
        <begin position="195"/>
        <end position="271"/>
    </location>
</feature>
<dbReference type="PROSITE" id="PS51171">
    <property type="entry name" value="PREPHENATE_DEHYDR_3"/>
    <property type="match status" value="1"/>
</dbReference>
<dbReference type="Gene3D" id="3.40.190.10">
    <property type="entry name" value="Periplasmic binding protein-like II"/>
    <property type="match status" value="2"/>
</dbReference>
<evidence type="ECO:0000256" key="4">
    <source>
        <dbReference type="ARBA" id="ARBA00023141"/>
    </source>
</evidence>
<feature type="site" description="Essential for prephenate dehydratase activity" evidence="8">
    <location>
        <position position="174"/>
    </location>
</feature>
<keyword evidence="3" id="KW-0028">Amino-acid biosynthesis</keyword>
<dbReference type="EC" id="4.2.1.51" evidence="2"/>
<dbReference type="SUPFAM" id="SSF55021">
    <property type="entry name" value="ACT-like"/>
    <property type="match status" value="1"/>
</dbReference>
<dbReference type="EMBL" id="UARG01000017">
    <property type="protein sequence ID" value="SQA78345.1"/>
    <property type="molecule type" value="Genomic_DNA"/>
</dbReference>
<dbReference type="PANTHER" id="PTHR21022:SF19">
    <property type="entry name" value="PREPHENATE DEHYDRATASE-RELATED"/>
    <property type="match status" value="1"/>
</dbReference>
<dbReference type="Pfam" id="PF00800">
    <property type="entry name" value="PDT"/>
    <property type="match status" value="1"/>
</dbReference>
<sequence length="284" mass="32327">MSEKIAIQGIKGSFHYQTAESYFGKDIEVLECRTFDAVVKALLKGDADWGVMAIENSIAGAILPNYALIDRHNLHITGEHYMNIQHHLMALEGQRLEDITEVHSHYMALLQCKDFFHDYPDIRLVESPDTAEAARQIHLQQLKGVAAIASASASELYGLPIIAESIQTIKRNATRFVVLRTTDAHLPKRDINKATLKFQVYDKSGSLATVLNVLRDYDMNMTKIQSLPVIETPWKYAFFVDMMFDSYARYQQAMQLLDIMTEELKVLGEYENRLNSESYSKSII</sequence>
<dbReference type="CDD" id="cd13631">
    <property type="entry name" value="PBP2_Ct-PDT_like"/>
    <property type="match status" value="1"/>
</dbReference>
<keyword evidence="5" id="KW-0584">Phenylalanine biosynthesis</keyword>
<dbReference type="AlphaFoldDB" id="A0A2X2RVG3"/>
<evidence type="ECO:0000259" key="10">
    <source>
        <dbReference type="PROSITE" id="PS51671"/>
    </source>
</evidence>
<dbReference type="InterPro" id="IPR001086">
    <property type="entry name" value="Preph_deHydtase"/>
</dbReference>
<evidence type="ECO:0000256" key="1">
    <source>
        <dbReference type="ARBA" id="ARBA00004741"/>
    </source>
</evidence>
<keyword evidence="4" id="KW-0057">Aromatic amino acid biosynthesis</keyword>
<dbReference type="Proteomes" id="UP000249891">
    <property type="component" value="Unassembled WGS sequence"/>
</dbReference>
<evidence type="ECO:0000256" key="8">
    <source>
        <dbReference type="PIRSR" id="PIRSR001500-2"/>
    </source>
</evidence>
<dbReference type="SUPFAM" id="SSF53850">
    <property type="entry name" value="Periplasmic binding protein-like II"/>
    <property type="match status" value="1"/>
</dbReference>
<protein>
    <recommendedName>
        <fullName evidence="2">prephenate dehydratase</fullName>
        <ecNumber evidence="2">4.2.1.51</ecNumber>
    </recommendedName>
</protein>